<feature type="transmembrane region" description="Helical" evidence="6">
    <location>
        <begin position="129"/>
        <end position="148"/>
    </location>
</feature>
<dbReference type="RefSeq" id="WP_213167683.1">
    <property type="nucleotide sequence ID" value="NZ_CP058559.1"/>
</dbReference>
<feature type="transmembrane region" description="Helical" evidence="6">
    <location>
        <begin position="295"/>
        <end position="313"/>
    </location>
</feature>
<evidence type="ECO:0000256" key="4">
    <source>
        <dbReference type="ARBA" id="ARBA00022989"/>
    </source>
</evidence>
<dbReference type="EMBL" id="CP058559">
    <property type="protein sequence ID" value="QNO14021.1"/>
    <property type="molecule type" value="Genomic_DNA"/>
</dbReference>
<reference evidence="7 8" key="1">
    <citation type="submission" date="2020-07" db="EMBL/GenBank/DDBJ databases">
        <title>Alkalicella. sp. LB2 genome.</title>
        <authorList>
            <person name="Postec A."/>
            <person name="Quemeneur M."/>
        </authorList>
    </citation>
    <scope>NUCLEOTIDE SEQUENCE [LARGE SCALE GENOMIC DNA]</scope>
    <source>
        <strain evidence="7 8">LB2</strain>
    </source>
</reference>
<dbReference type="KEGG" id="acae:HYG86_04145"/>
<feature type="transmembrane region" description="Helical" evidence="6">
    <location>
        <begin position="70"/>
        <end position="89"/>
    </location>
</feature>
<evidence type="ECO:0000256" key="3">
    <source>
        <dbReference type="ARBA" id="ARBA00022692"/>
    </source>
</evidence>
<dbReference type="Pfam" id="PF02653">
    <property type="entry name" value="BPD_transp_2"/>
    <property type="match status" value="1"/>
</dbReference>
<dbReference type="PANTHER" id="PTHR32196:SF15">
    <property type="entry name" value="SUGAR ABC TRANSPORTER PERMEASE PROTEIN"/>
    <property type="match status" value="1"/>
</dbReference>
<evidence type="ECO:0000313" key="7">
    <source>
        <dbReference type="EMBL" id="QNO14021.1"/>
    </source>
</evidence>
<feature type="transmembrane region" description="Helical" evidence="6">
    <location>
        <begin position="44"/>
        <end position="63"/>
    </location>
</feature>
<dbReference type="InterPro" id="IPR001851">
    <property type="entry name" value="ABC_transp_permease"/>
</dbReference>
<name>A0A7G9W5Q9_ALKCA</name>
<keyword evidence="5 6" id="KW-0472">Membrane</keyword>
<dbReference type="PANTHER" id="PTHR32196">
    <property type="entry name" value="ABC TRANSPORTER PERMEASE PROTEIN YPHD-RELATED-RELATED"/>
    <property type="match status" value="1"/>
</dbReference>
<evidence type="ECO:0000256" key="2">
    <source>
        <dbReference type="ARBA" id="ARBA00022475"/>
    </source>
</evidence>
<keyword evidence="3 6" id="KW-0812">Transmembrane</keyword>
<accession>A0A7G9W5Q9</accession>
<feature type="transmembrane region" description="Helical" evidence="6">
    <location>
        <begin position="95"/>
        <end position="117"/>
    </location>
</feature>
<dbReference type="Proteomes" id="UP000516160">
    <property type="component" value="Chromosome"/>
</dbReference>
<keyword evidence="2" id="KW-1003">Cell membrane</keyword>
<protein>
    <submittedName>
        <fullName evidence="7">ABC transporter permease</fullName>
    </submittedName>
</protein>
<gene>
    <name evidence="7" type="ORF">HYG86_04145</name>
</gene>
<sequence>MIERFQSFYKKAGLPRIIIAVFFFILTVTSSIIGIPFGGLMTDVIVRVAMNVVLVLAMVPGILSGIGPNFGLPLGILAGLLGAIISIEMELVGRSAFIGAILMAIPLAAIVGWGYGWLLNKVKGSEMMVATYVGFSAVSLMSIGWMVLPIKNPEMAWAMGKGIRTTISLEGRFRHLLNNLWHFNIGAFRVPTGLILFGLLMCFIMWLVLRSKTGIAMKTVGDNPKFAVASGLNVDKYRIIGTILSSILGAIGIIVYAQSFGFLQLYQAPMFMGFHAVAAVLIGGANVRNATITHVLIGTFLFQGLLVVALPVANNLLEQGSLAEITRMLVSNGIILYALTQVVGGE</sequence>
<evidence type="ECO:0000256" key="6">
    <source>
        <dbReference type="SAM" id="Phobius"/>
    </source>
</evidence>
<feature type="transmembrane region" description="Helical" evidence="6">
    <location>
        <begin position="12"/>
        <end position="38"/>
    </location>
</feature>
<dbReference type="AlphaFoldDB" id="A0A7G9W5Q9"/>
<dbReference type="GO" id="GO:0022857">
    <property type="term" value="F:transmembrane transporter activity"/>
    <property type="evidence" value="ECO:0007669"/>
    <property type="project" value="InterPro"/>
</dbReference>
<evidence type="ECO:0000256" key="1">
    <source>
        <dbReference type="ARBA" id="ARBA00004651"/>
    </source>
</evidence>
<dbReference type="GO" id="GO:0005886">
    <property type="term" value="C:plasma membrane"/>
    <property type="evidence" value="ECO:0007669"/>
    <property type="project" value="UniProtKB-SubCell"/>
</dbReference>
<feature type="transmembrane region" description="Helical" evidence="6">
    <location>
        <begin position="239"/>
        <end position="259"/>
    </location>
</feature>
<keyword evidence="8" id="KW-1185">Reference proteome</keyword>
<comment type="subcellular location">
    <subcellularLocation>
        <location evidence="1">Cell membrane</location>
        <topology evidence="1">Multi-pass membrane protein</topology>
    </subcellularLocation>
</comment>
<feature type="transmembrane region" description="Helical" evidence="6">
    <location>
        <begin position="188"/>
        <end position="209"/>
    </location>
</feature>
<proteinExistence type="predicted"/>
<organism evidence="7 8">
    <name type="scientific">Alkalicella caledoniensis</name>
    <dbReference type="NCBI Taxonomy" id="2731377"/>
    <lineage>
        <taxon>Bacteria</taxon>
        <taxon>Bacillati</taxon>
        <taxon>Bacillota</taxon>
        <taxon>Clostridia</taxon>
        <taxon>Eubacteriales</taxon>
        <taxon>Proteinivoracaceae</taxon>
        <taxon>Alkalicella</taxon>
    </lineage>
</organism>
<keyword evidence="4 6" id="KW-1133">Transmembrane helix</keyword>
<feature type="transmembrane region" description="Helical" evidence="6">
    <location>
        <begin position="325"/>
        <end position="344"/>
    </location>
</feature>
<evidence type="ECO:0000256" key="5">
    <source>
        <dbReference type="ARBA" id="ARBA00023136"/>
    </source>
</evidence>
<feature type="transmembrane region" description="Helical" evidence="6">
    <location>
        <begin position="265"/>
        <end position="283"/>
    </location>
</feature>
<evidence type="ECO:0000313" key="8">
    <source>
        <dbReference type="Proteomes" id="UP000516160"/>
    </source>
</evidence>